<dbReference type="RefSeq" id="WP_308452550.1">
    <property type="nucleotide sequence ID" value="NZ_JAJEQR010000004.1"/>
</dbReference>
<dbReference type="InterPro" id="IPR009936">
    <property type="entry name" value="DUF1468"/>
</dbReference>
<feature type="transmembrane region" description="Helical" evidence="1">
    <location>
        <begin position="121"/>
        <end position="139"/>
    </location>
</feature>
<dbReference type="Proteomes" id="UP001198182">
    <property type="component" value="Unassembled WGS sequence"/>
</dbReference>
<evidence type="ECO:0000256" key="1">
    <source>
        <dbReference type="SAM" id="Phobius"/>
    </source>
</evidence>
<protein>
    <submittedName>
        <fullName evidence="3">Tripartite tricarboxylate transporter TctB family protein</fullName>
    </submittedName>
</protein>
<organism evidence="3 4">
    <name type="scientific">Hominifimenecus microfluidus</name>
    <dbReference type="NCBI Taxonomy" id="2885348"/>
    <lineage>
        <taxon>Bacteria</taxon>
        <taxon>Bacillati</taxon>
        <taxon>Bacillota</taxon>
        <taxon>Clostridia</taxon>
        <taxon>Lachnospirales</taxon>
        <taxon>Lachnospiraceae</taxon>
        <taxon>Hominifimenecus</taxon>
    </lineage>
</organism>
<name>A0AAE3JE48_9FIRM</name>
<keyword evidence="1" id="KW-0812">Transmembrane</keyword>
<evidence type="ECO:0000313" key="3">
    <source>
        <dbReference type="EMBL" id="MCC2229763.1"/>
    </source>
</evidence>
<reference evidence="3" key="1">
    <citation type="submission" date="2021-10" db="EMBL/GenBank/DDBJ databases">
        <title>Anaerobic single-cell dispensing facilitates the cultivation of human gut bacteria.</title>
        <authorList>
            <person name="Afrizal A."/>
        </authorList>
    </citation>
    <scope>NUCLEOTIDE SEQUENCE</scope>
    <source>
        <strain evidence="3">CLA-AA-H215</strain>
    </source>
</reference>
<comment type="caution">
    <text evidence="3">The sequence shown here is derived from an EMBL/GenBank/DDBJ whole genome shotgun (WGS) entry which is preliminary data.</text>
</comment>
<proteinExistence type="predicted"/>
<feature type="domain" description="DUF1468" evidence="2">
    <location>
        <begin position="24"/>
        <end position="184"/>
    </location>
</feature>
<dbReference type="AlphaFoldDB" id="A0AAE3JE48"/>
<feature type="transmembrane region" description="Helical" evidence="1">
    <location>
        <begin position="160"/>
        <end position="179"/>
    </location>
</feature>
<sequence>MSYPKKNTDPSPEEKPFRSGEKGFAVFWLLFGGYFFYQSMKLYQKYPGLDSCAAVPLFVTGVIVVCALIILLIDRKKPSESSGKAAGEVFKATLHTMFPLDVLVTVLLILLYCVALNLRLGFYPSTSIFLWVAMTWFMRKNYLAAGRIDQKVLVRTAGKNLIWTALAIIFILIVFTYLFKVVLP</sequence>
<gene>
    <name evidence="3" type="ORF">LKD81_01935</name>
</gene>
<keyword evidence="4" id="KW-1185">Reference proteome</keyword>
<dbReference type="Pfam" id="PF07331">
    <property type="entry name" value="TctB"/>
    <property type="match status" value="1"/>
</dbReference>
<feature type="transmembrane region" description="Helical" evidence="1">
    <location>
        <begin position="94"/>
        <end position="115"/>
    </location>
</feature>
<dbReference type="EMBL" id="JAJEQR010000004">
    <property type="protein sequence ID" value="MCC2229763.1"/>
    <property type="molecule type" value="Genomic_DNA"/>
</dbReference>
<evidence type="ECO:0000259" key="2">
    <source>
        <dbReference type="Pfam" id="PF07331"/>
    </source>
</evidence>
<accession>A0AAE3JE48</accession>
<keyword evidence="1" id="KW-1133">Transmembrane helix</keyword>
<evidence type="ECO:0000313" key="4">
    <source>
        <dbReference type="Proteomes" id="UP001198182"/>
    </source>
</evidence>
<feature type="transmembrane region" description="Helical" evidence="1">
    <location>
        <begin position="20"/>
        <end position="37"/>
    </location>
</feature>
<feature type="transmembrane region" description="Helical" evidence="1">
    <location>
        <begin position="53"/>
        <end position="73"/>
    </location>
</feature>
<keyword evidence="1" id="KW-0472">Membrane</keyword>